<evidence type="ECO:0000256" key="1">
    <source>
        <dbReference type="ARBA" id="ARBA00003475"/>
    </source>
</evidence>
<sequence length="175" mass="17840">MDSLVAHGVVAATVLVVVILARAAWHKTSQFLPSVGFAQDYGVLPEALVPTALRLLALAEAASVLLLLLPATRQIGGLAAAGLFLGYGLLMALALSRGKTRIDCGCGGAPQIVSGATVARNAVLAAVALAIAAAPLQVVGPWGAALGILAGLMLTLLYTIAETLISHARFIRRQT</sequence>
<dbReference type="EMBL" id="CP123386">
    <property type="protein sequence ID" value="XCC96936.1"/>
    <property type="molecule type" value="Genomic_DNA"/>
</dbReference>
<evidence type="ECO:0000256" key="2">
    <source>
        <dbReference type="ARBA" id="ARBA00004141"/>
    </source>
</evidence>
<dbReference type="Pfam" id="PF07291">
    <property type="entry name" value="MauE"/>
    <property type="match status" value="1"/>
</dbReference>
<comment type="pathway">
    <text evidence="3">One-carbon metabolism; methylamine degradation.</text>
</comment>
<gene>
    <name evidence="10" type="ORF">PVT71_22880</name>
</gene>
<keyword evidence="10" id="KW-0614">Plasmid</keyword>
<evidence type="ECO:0000256" key="7">
    <source>
        <dbReference type="ARBA" id="ARBA00023136"/>
    </source>
</evidence>
<reference evidence="10" key="1">
    <citation type="submission" date="2023-02" db="EMBL/GenBank/DDBJ databases">
        <title>Description and genomic characterization of Salipiger bruguierae sp. nov., isolated from the sediment of mangrove plant Bruguiera sexangula.</title>
        <authorList>
            <person name="Long M."/>
        </authorList>
    </citation>
    <scope>NUCLEOTIDE SEQUENCE</scope>
    <source>
        <strain evidence="10">H15</strain>
        <plasmid evidence="10">unnamed1</plasmid>
    </source>
</reference>
<dbReference type="InterPro" id="IPR009908">
    <property type="entry name" value="Methylamine_util_MauE"/>
</dbReference>
<feature type="transmembrane region" description="Helical" evidence="8">
    <location>
        <begin position="117"/>
        <end position="136"/>
    </location>
</feature>
<evidence type="ECO:0000313" key="10">
    <source>
        <dbReference type="EMBL" id="XCC96936.1"/>
    </source>
</evidence>
<feature type="domain" description="Methylamine utilisation protein MauE" evidence="9">
    <location>
        <begin position="10"/>
        <end position="132"/>
    </location>
</feature>
<dbReference type="GO" id="GO:0030416">
    <property type="term" value="P:methylamine metabolic process"/>
    <property type="evidence" value="ECO:0007669"/>
    <property type="project" value="InterPro"/>
</dbReference>
<evidence type="ECO:0000256" key="8">
    <source>
        <dbReference type="SAM" id="Phobius"/>
    </source>
</evidence>
<evidence type="ECO:0000256" key="3">
    <source>
        <dbReference type="ARBA" id="ARBA00004856"/>
    </source>
</evidence>
<comment type="function">
    <text evidence="1">May be specifically involved in the processing, transport, and/or maturation of the MADH beta-subunit.</text>
</comment>
<feature type="transmembrane region" description="Helical" evidence="8">
    <location>
        <begin position="142"/>
        <end position="165"/>
    </location>
</feature>
<dbReference type="AlphaFoldDB" id="A0AAU8AQF0"/>
<feature type="transmembrane region" description="Helical" evidence="8">
    <location>
        <begin position="46"/>
        <end position="69"/>
    </location>
</feature>
<geneLocation type="plasmid" evidence="10">
    <name>unnamed1</name>
</geneLocation>
<keyword evidence="6 8" id="KW-1133">Transmembrane helix</keyword>
<comment type="subcellular location">
    <subcellularLocation>
        <location evidence="2">Membrane</location>
        <topology evidence="2">Multi-pass membrane protein</topology>
    </subcellularLocation>
</comment>
<keyword evidence="7 8" id="KW-0472">Membrane</keyword>
<feature type="transmembrane region" description="Helical" evidence="8">
    <location>
        <begin position="75"/>
        <end position="96"/>
    </location>
</feature>
<accession>A0AAU8AQF0</accession>
<evidence type="ECO:0000256" key="4">
    <source>
        <dbReference type="ARBA" id="ARBA00019078"/>
    </source>
</evidence>
<dbReference type="RefSeq" id="WP_353475827.1">
    <property type="nucleotide sequence ID" value="NZ_CP123386.1"/>
</dbReference>
<evidence type="ECO:0000256" key="6">
    <source>
        <dbReference type="ARBA" id="ARBA00022989"/>
    </source>
</evidence>
<organism evidence="10">
    <name type="scientific">Alloyangia sp. H15</name>
    <dbReference type="NCBI Taxonomy" id="3029062"/>
    <lineage>
        <taxon>Bacteria</taxon>
        <taxon>Pseudomonadati</taxon>
        <taxon>Pseudomonadota</taxon>
        <taxon>Alphaproteobacteria</taxon>
        <taxon>Rhodobacterales</taxon>
        <taxon>Roseobacteraceae</taxon>
        <taxon>Alloyangia</taxon>
    </lineage>
</organism>
<feature type="transmembrane region" description="Helical" evidence="8">
    <location>
        <begin position="6"/>
        <end position="25"/>
    </location>
</feature>
<evidence type="ECO:0000256" key="5">
    <source>
        <dbReference type="ARBA" id="ARBA00022692"/>
    </source>
</evidence>
<evidence type="ECO:0000259" key="9">
    <source>
        <dbReference type="Pfam" id="PF07291"/>
    </source>
</evidence>
<protein>
    <recommendedName>
        <fullName evidence="4">Methylamine utilization protein MauE</fullName>
    </recommendedName>
</protein>
<dbReference type="GO" id="GO:0016020">
    <property type="term" value="C:membrane"/>
    <property type="evidence" value="ECO:0007669"/>
    <property type="project" value="UniProtKB-SubCell"/>
</dbReference>
<proteinExistence type="predicted"/>
<keyword evidence="5 8" id="KW-0812">Transmembrane</keyword>
<name>A0AAU8AQF0_9RHOB</name>